<dbReference type="Proteomes" id="UP000229504">
    <property type="component" value="Unassembled WGS sequence"/>
</dbReference>
<dbReference type="Pfam" id="PF00590">
    <property type="entry name" value="TP_methylase"/>
    <property type="match status" value="1"/>
</dbReference>
<dbReference type="PROSITE" id="PS01296">
    <property type="entry name" value="RSMI"/>
    <property type="match status" value="1"/>
</dbReference>
<evidence type="ECO:0000313" key="9">
    <source>
        <dbReference type="EMBL" id="PIA71913.1"/>
    </source>
</evidence>
<dbReference type="EC" id="2.1.1.198" evidence="6"/>
<feature type="domain" description="Tetrapyrrole methylase" evidence="7">
    <location>
        <begin position="25"/>
        <end position="224"/>
    </location>
</feature>
<dbReference type="InterPro" id="IPR018063">
    <property type="entry name" value="SAM_MeTrfase_RsmI_CS"/>
</dbReference>
<dbReference type="InterPro" id="IPR053910">
    <property type="entry name" value="RsmI_HTH"/>
</dbReference>
<keyword evidence="1 6" id="KW-0963">Cytoplasm</keyword>
<evidence type="ECO:0000313" key="10">
    <source>
        <dbReference type="Proteomes" id="UP000229504"/>
    </source>
</evidence>
<accession>A0A2G5FVD1</accession>
<comment type="caution">
    <text evidence="9">The sequence shown here is derived from an EMBL/GenBank/DDBJ whole genome shotgun (WGS) entry which is preliminary data.</text>
</comment>
<dbReference type="HAMAP" id="MF_01877">
    <property type="entry name" value="16SrRNA_methyltr_I"/>
    <property type="match status" value="1"/>
</dbReference>
<dbReference type="InterPro" id="IPR014777">
    <property type="entry name" value="4pyrrole_Mease_sub1"/>
</dbReference>
<dbReference type="AlphaFoldDB" id="A0A2G5FVD1"/>
<keyword evidence="3 6" id="KW-0489">Methyltransferase</keyword>
<dbReference type="RefSeq" id="WP_099522454.1">
    <property type="nucleotide sequence ID" value="NZ_CP154631.1"/>
</dbReference>
<keyword evidence="4 6" id="KW-0808">Transferase</keyword>
<comment type="function">
    <text evidence="6">Catalyzes the 2'-O-methylation of the ribose of cytidine 1402 (C1402) in 16S rRNA.</text>
</comment>
<feature type="domain" description="RsmI HTH" evidence="8">
    <location>
        <begin position="253"/>
        <end position="298"/>
    </location>
</feature>
<dbReference type="NCBIfam" id="TIGR00096">
    <property type="entry name" value="16S rRNA (cytidine(1402)-2'-O)-methyltransferase"/>
    <property type="match status" value="1"/>
</dbReference>
<dbReference type="Gene3D" id="3.30.950.10">
    <property type="entry name" value="Methyltransferase, Cobalt-precorrin-4 Transmethylase, Domain 2"/>
    <property type="match status" value="1"/>
</dbReference>
<evidence type="ECO:0000256" key="6">
    <source>
        <dbReference type="HAMAP-Rule" id="MF_01877"/>
    </source>
</evidence>
<proteinExistence type="inferred from homology"/>
<evidence type="ECO:0000259" key="7">
    <source>
        <dbReference type="Pfam" id="PF00590"/>
    </source>
</evidence>
<dbReference type="SUPFAM" id="SSF53790">
    <property type="entry name" value="Tetrapyrrole methylase"/>
    <property type="match status" value="1"/>
</dbReference>
<dbReference type="InterPro" id="IPR000878">
    <property type="entry name" value="4pyrrol_Mease"/>
</dbReference>
<dbReference type="GO" id="GO:0070677">
    <property type="term" value="F:rRNA (cytosine-2'-O-)-methyltransferase activity"/>
    <property type="evidence" value="ECO:0007669"/>
    <property type="project" value="UniProtKB-UniRule"/>
</dbReference>
<organism evidence="9 10">
    <name type="scientific">Pseudomonas sediminis</name>
    <dbReference type="NCBI Taxonomy" id="1691904"/>
    <lineage>
        <taxon>Bacteria</taxon>
        <taxon>Pseudomonadati</taxon>
        <taxon>Pseudomonadota</taxon>
        <taxon>Gammaproteobacteria</taxon>
        <taxon>Pseudomonadales</taxon>
        <taxon>Pseudomonadaceae</taxon>
        <taxon>Pseudomonas</taxon>
    </lineage>
</organism>
<dbReference type="InterPro" id="IPR008189">
    <property type="entry name" value="rRNA_ssu_MeTfrase_I"/>
</dbReference>
<dbReference type="InterPro" id="IPR014776">
    <property type="entry name" value="4pyrrole_Mease_sub2"/>
</dbReference>
<dbReference type="CDD" id="cd11648">
    <property type="entry name" value="RsmI"/>
    <property type="match status" value="1"/>
</dbReference>
<comment type="subcellular location">
    <subcellularLocation>
        <location evidence="6">Cytoplasm</location>
    </subcellularLocation>
</comment>
<evidence type="ECO:0000256" key="5">
    <source>
        <dbReference type="ARBA" id="ARBA00022691"/>
    </source>
</evidence>
<dbReference type="GO" id="GO:0005737">
    <property type="term" value="C:cytoplasm"/>
    <property type="evidence" value="ECO:0007669"/>
    <property type="project" value="UniProtKB-SubCell"/>
</dbReference>
<keyword evidence="2 6" id="KW-0698">rRNA processing</keyword>
<evidence type="ECO:0000256" key="1">
    <source>
        <dbReference type="ARBA" id="ARBA00022490"/>
    </source>
</evidence>
<dbReference type="PANTHER" id="PTHR46111">
    <property type="entry name" value="RIBOSOMAL RNA SMALL SUBUNIT METHYLTRANSFERASE I"/>
    <property type="match status" value="1"/>
</dbReference>
<comment type="catalytic activity">
    <reaction evidence="6">
        <text>cytidine(1402) in 16S rRNA + S-adenosyl-L-methionine = 2'-O-methylcytidine(1402) in 16S rRNA + S-adenosyl-L-homocysteine + H(+)</text>
        <dbReference type="Rhea" id="RHEA:42924"/>
        <dbReference type="Rhea" id="RHEA-COMP:10285"/>
        <dbReference type="Rhea" id="RHEA-COMP:10286"/>
        <dbReference type="ChEBI" id="CHEBI:15378"/>
        <dbReference type="ChEBI" id="CHEBI:57856"/>
        <dbReference type="ChEBI" id="CHEBI:59789"/>
        <dbReference type="ChEBI" id="CHEBI:74495"/>
        <dbReference type="ChEBI" id="CHEBI:82748"/>
        <dbReference type="EC" id="2.1.1.198"/>
    </reaction>
</comment>
<sequence length="299" mass="32202">MSALSINEVFPVSQPAVASVQPGSLYVVATPIGNLDDISARALRILREVALIAAEDTRHSARLLQHFGIETPLAACHEHNERDQGGRFLARLQAGEDVALISDAGTPLISDPGYHLVRQARAAGVAVVPVPGACALIAALSAAGLPSDRFIFEGFLPAKAAGRRARLEQVREEPRTLIFYEAPHRILECLQDMRDVFGGDRPALLARELTKTFETLQGLPLAELSEWVAADSNQQRGECVVLVAGWQAPEGEEAVSAEALRVLDLLMAEMPLKRAAALAAEITGVRKNLLYQVALERKA</sequence>
<comment type="similarity">
    <text evidence="6">Belongs to the methyltransferase superfamily. RsmI family.</text>
</comment>
<evidence type="ECO:0000256" key="2">
    <source>
        <dbReference type="ARBA" id="ARBA00022552"/>
    </source>
</evidence>
<dbReference type="PANTHER" id="PTHR46111:SF1">
    <property type="entry name" value="RIBOSOMAL RNA SMALL SUBUNIT METHYLTRANSFERASE I"/>
    <property type="match status" value="1"/>
</dbReference>
<dbReference type="Pfam" id="PF23016">
    <property type="entry name" value="RsmI_C"/>
    <property type="match status" value="1"/>
</dbReference>
<dbReference type="InterPro" id="IPR035996">
    <property type="entry name" value="4pyrrol_Methylase_sf"/>
</dbReference>
<evidence type="ECO:0000259" key="8">
    <source>
        <dbReference type="Pfam" id="PF23016"/>
    </source>
</evidence>
<dbReference type="EMBL" id="NIQU01000001">
    <property type="protein sequence ID" value="PIA71913.1"/>
    <property type="molecule type" value="Genomic_DNA"/>
</dbReference>
<dbReference type="Gene3D" id="3.40.1010.10">
    <property type="entry name" value="Cobalt-precorrin-4 Transmethylase, Domain 1"/>
    <property type="match status" value="1"/>
</dbReference>
<keyword evidence="5 6" id="KW-0949">S-adenosyl-L-methionine</keyword>
<protein>
    <recommendedName>
        <fullName evidence="6">Ribosomal RNA small subunit methyltransferase I</fullName>
        <ecNumber evidence="6">2.1.1.198</ecNumber>
    </recommendedName>
    <alternativeName>
        <fullName evidence="6">16S rRNA 2'-O-ribose C1402 methyltransferase</fullName>
    </alternativeName>
    <alternativeName>
        <fullName evidence="6">rRNA (cytidine-2'-O-)-methyltransferase RsmI</fullName>
    </alternativeName>
</protein>
<name>A0A2G5FVD1_9PSED</name>
<reference evidence="10" key="1">
    <citation type="submission" date="2017-06" db="EMBL/GenBank/DDBJ databases">
        <authorList>
            <person name="Rastogi G."/>
            <person name="Vaishampayan P."/>
            <person name="Seuylemezian A."/>
        </authorList>
    </citation>
    <scope>NUCLEOTIDE SEQUENCE [LARGE SCALE GENOMIC DNA]</scope>
    <source>
        <strain evidence="10">PI11</strain>
    </source>
</reference>
<evidence type="ECO:0000256" key="4">
    <source>
        <dbReference type="ARBA" id="ARBA00022679"/>
    </source>
</evidence>
<dbReference type="PIRSF" id="PIRSF005917">
    <property type="entry name" value="MTase_YraL"/>
    <property type="match status" value="1"/>
</dbReference>
<dbReference type="FunFam" id="3.30.950.10:FF:000002">
    <property type="entry name" value="Ribosomal RNA small subunit methyltransferase I"/>
    <property type="match status" value="1"/>
</dbReference>
<evidence type="ECO:0000256" key="3">
    <source>
        <dbReference type="ARBA" id="ARBA00022603"/>
    </source>
</evidence>
<gene>
    <name evidence="6 9" type="primary">rsmI</name>
    <name evidence="9" type="ORF">CDO35_02680</name>
</gene>
<dbReference type="FunFam" id="3.40.1010.10:FF:000002">
    <property type="entry name" value="Ribosomal RNA small subunit methyltransferase I"/>
    <property type="match status" value="1"/>
</dbReference>